<dbReference type="EMBL" id="JAQIZZ010000005">
    <property type="protein sequence ID" value="KAJ5540522.1"/>
    <property type="molecule type" value="Genomic_DNA"/>
</dbReference>
<keyword evidence="2" id="KW-0812">Transmembrane</keyword>
<feature type="transmembrane region" description="Helical" evidence="2">
    <location>
        <begin position="100"/>
        <end position="122"/>
    </location>
</feature>
<feature type="domain" description="Rhodopsin" evidence="3">
    <location>
        <begin position="50"/>
        <end position="264"/>
    </location>
</feature>
<dbReference type="PANTHER" id="PTHR39614:SF2">
    <property type="entry name" value="INTEGRAL MEMBRANE PROTEIN"/>
    <property type="match status" value="1"/>
</dbReference>
<feature type="transmembrane region" description="Helical" evidence="2">
    <location>
        <begin position="175"/>
        <end position="198"/>
    </location>
</feature>
<keyword evidence="5" id="KW-1185">Reference proteome</keyword>
<organism evidence="4 5">
    <name type="scientific">Penicillium frequentans</name>
    <dbReference type="NCBI Taxonomy" id="3151616"/>
    <lineage>
        <taxon>Eukaryota</taxon>
        <taxon>Fungi</taxon>
        <taxon>Dikarya</taxon>
        <taxon>Ascomycota</taxon>
        <taxon>Pezizomycotina</taxon>
        <taxon>Eurotiomycetes</taxon>
        <taxon>Eurotiomycetidae</taxon>
        <taxon>Eurotiales</taxon>
        <taxon>Aspergillaceae</taxon>
        <taxon>Penicillium</taxon>
    </lineage>
</organism>
<feature type="transmembrane region" description="Helical" evidence="2">
    <location>
        <begin position="248"/>
        <end position="269"/>
    </location>
</feature>
<protein>
    <recommendedName>
        <fullName evidence="3">Rhodopsin domain-containing protein</fullName>
    </recommendedName>
</protein>
<dbReference type="Pfam" id="PF20684">
    <property type="entry name" value="Fung_rhodopsin"/>
    <property type="match status" value="1"/>
</dbReference>
<evidence type="ECO:0000256" key="2">
    <source>
        <dbReference type="SAM" id="Phobius"/>
    </source>
</evidence>
<comment type="caution">
    <text evidence="4">The sequence shown here is derived from an EMBL/GenBank/DDBJ whole genome shotgun (WGS) entry which is preliminary data.</text>
</comment>
<evidence type="ECO:0000313" key="4">
    <source>
        <dbReference type="EMBL" id="KAJ5540522.1"/>
    </source>
</evidence>
<dbReference type="InterPro" id="IPR049326">
    <property type="entry name" value="Rhodopsin_dom_fungi"/>
</dbReference>
<feature type="transmembrane region" description="Helical" evidence="2">
    <location>
        <begin position="58"/>
        <end position="80"/>
    </location>
</feature>
<evidence type="ECO:0000259" key="3">
    <source>
        <dbReference type="Pfam" id="PF20684"/>
    </source>
</evidence>
<dbReference type="AlphaFoldDB" id="A0AAD6CUW5"/>
<evidence type="ECO:0000313" key="5">
    <source>
        <dbReference type="Proteomes" id="UP001220324"/>
    </source>
</evidence>
<gene>
    <name evidence="4" type="ORF">N7494_005598</name>
</gene>
<dbReference type="PANTHER" id="PTHR39614">
    <property type="entry name" value="INTEGRAL MEMBRANE PROTEIN"/>
    <property type="match status" value="1"/>
</dbReference>
<reference evidence="4 5" key="1">
    <citation type="journal article" date="2023" name="IMA Fungus">
        <title>Comparative genomic study of the Penicillium genus elucidates a diverse pangenome and 15 lateral gene transfer events.</title>
        <authorList>
            <person name="Petersen C."/>
            <person name="Sorensen T."/>
            <person name="Nielsen M.R."/>
            <person name="Sondergaard T.E."/>
            <person name="Sorensen J.L."/>
            <person name="Fitzpatrick D.A."/>
            <person name="Frisvad J.C."/>
            <person name="Nielsen K.L."/>
        </authorList>
    </citation>
    <scope>NUCLEOTIDE SEQUENCE [LARGE SCALE GENOMIC DNA]</scope>
    <source>
        <strain evidence="4 5">IBT 35679</strain>
    </source>
</reference>
<feature type="transmembrane region" description="Helical" evidence="2">
    <location>
        <begin position="134"/>
        <end position="155"/>
    </location>
</feature>
<sequence length="373" mass="41077">MSKSWPAGITAPLTVDNEYNHSGLIVVLTAFTLVLFIVAIAARINSSSQKASFQPDDFAFAALVTAAFIQVSLVFGQVHYGWGTRMKSIDAGSKEQMLKLGYAADIFAVITLGLSKVTTCLFYEGLFSQIQRRFIRSILLSVIVWTVLAVLLLAIRCTSKPWNDIDTAQCSGLLARWEAVTVIDVLTEVLLLVFAGLAISKVKISTKKRIIVFCALESRILLIPMSAVRAHLVKVQLESTDPTLSGSYATAITEIYLALSVTCLLTAFAKSFIAVYEDENGISYRYREPTTKSDSKGTSQLGSRSGMTRSKDTVSRRFSRRGERTEHLKGWEREEDPIIGQEESGRGLQILRTVQLSVRNESIELSERGGSSL</sequence>
<feature type="transmembrane region" description="Helical" evidence="2">
    <location>
        <begin position="23"/>
        <end position="46"/>
    </location>
</feature>
<accession>A0AAD6CUW5</accession>
<proteinExistence type="predicted"/>
<feature type="compositionally biased region" description="Polar residues" evidence="1">
    <location>
        <begin position="296"/>
        <end position="308"/>
    </location>
</feature>
<feature type="transmembrane region" description="Helical" evidence="2">
    <location>
        <begin position="210"/>
        <end position="228"/>
    </location>
</feature>
<keyword evidence="2" id="KW-0472">Membrane</keyword>
<feature type="region of interest" description="Disordered" evidence="1">
    <location>
        <begin position="287"/>
        <end position="344"/>
    </location>
</feature>
<feature type="compositionally biased region" description="Basic and acidic residues" evidence="1">
    <location>
        <begin position="309"/>
        <end position="332"/>
    </location>
</feature>
<dbReference type="Proteomes" id="UP001220324">
    <property type="component" value="Unassembled WGS sequence"/>
</dbReference>
<keyword evidence="2" id="KW-1133">Transmembrane helix</keyword>
<name>A0AAD6CUW5_9EURO</name>
<evidence type="ECO:0000256" key="1">
    <source>
        <dbReference type="SAM" id="MobiDB-lite"/>
    </source>
</evidence>